<name>A0A9W6MW17_9HYPH</name>
<gene>
    <name evidence="1" type="ORF">GCM10008179_21540</name>
</gene>
<dbReference type="AlphaFoldDB" id="A0A9W6MW17"/>
<dbReference type="SUPFAM" id="SSF52540">
    <property type="entry name" value="P-loop containing nucleoside triphosphate hydrolases"/>
    <property type="match status" value="1"/>
</dbReference>
<dbReference type="RefSeq" id="WP_271168750.1">
    <property type="nucleotide sequence ID" value="NZ_BSFI01000008.1"/>
</dbReference>
<dbReference type="Proteomes" id="UP001143372">
    <property type="component" value="Unassembled WGS sequence"/>
</dbReference>
<comment type="caution">
    <text evidence="1">The sequence shown here is derived from an EMBL/GenBank/DDBJ whole genome shotgun (WGS) entry which is preliminary data.</text>
</comment>
<protein>
    <submittedName>
        <fullName evidence="1">DNA-binding protein</fullName>
    </submittedName>
</protein>
<reference evidence="1" key="1">
    <citation type="journal article" date="2014" name="Int. J. Syst. Evol. Microbiol.">
        <title>Complete genome sequence of Corynebacterium casei LMG S-19264T (=DSM 44701T), isolated from a smear-ripened cheese.</title>
        <authorList>
            <consortium name="US DOE Joint Genome Institute (JGI-PGF)"/>
            <person name="Walter F."/>
            <person name="Albersmeier A."/>
            <person name="Kalinowski J."/>
            <person name="Ruckert C."/>
        </authorList>
    </citation>
    <scope>NUCLEOTIDE SEQUENCE</scope>
    <source>
        <strain evidence="1">VKM B-2347</strain>
    </source>
</reference>
<dbReference type="Gene3D" id="3.40.50.300">
    <property type="entry name" value="P-loop containing nucleotide triphosphate hydrolases"/>
    <property type="match status" value="1"/>
</dbReference>
<keyword evidence="1" id="KW-0238">DNA-binding</keyword>
<dbReference type="PANTHER" id="PTHR43883:SF1">
    <property type="entry name" value="GLUCONOKINASE"/>
    <property type="match status" value="1"/>
</dbReference>
<dbReference type="InterPro" id="IPR011009">
    <property type="entry name" value="Kinase-like_dom_sf"/>
</dbReference>
<keyword evidence="2" id="KW-1185">Reference proteome</keyword>
<dbReference type="PANTHER" id="PTHR43883">
    <property type="entry name" value="SLR0207 PROTEIN"/>
    <property type="match status" value="1"/>
</dbReference>
<dbReference type="InterPro" id="IPR027417">
    <property type="entry name" value="P-loop_NTPase"/>
</dbReference>
<dbReference type="InterPro" id="IPR052732">
    <property type="entry name" value="Cell-binding_unc_protein"/>
</dbReference>
<evidence type="ECO:0000313" key="1">
    <source>
        <dbReference type="EMBL" id="GLK68516.1"/>
    </source>
</evidence>
<dbReference type="Pfam" id="PF13671">
    <property type="entry name" value="AAA_33"/>
    <property type="match status" value="1"/>
</dbReference>
<dbReference type="EMBL" id="BSFI01000008">
    <property type="protein sequence ID" value="GLK68516.1"/>
    <property type="molecule type" value="Genomic_DNA"/>
</dbReference>
<evidence type="ECO:0000313" key="2">
    <source>
        <dbReference type="Proteomes" id="UP001143372"/>
    </source>
</evidence>
<reference evidence="1" key="2">
    <citation type="submission" date="2023-01" db="EMBL/GenBank/DDBJ databases">
        <authorList>
            <person name="Sun Q."/>
            <person name="Evtushenko L."/>
        </authorList>
    </citation>
    <scope>NUCLEOTIDE SEQUENCE</scope>
    <source>
        <strain evidence="1">VKM B-2347</strain>
    </source>
</reference>
<dbReference type="GO" id="GO:0003677">
    <property type="term" value="F:DNA binding"/>
    <property type="evidence" value="ECO:0007669"/>
    <property type="project" value="UniProtKB-KW"/>
</dbReference>
<organism evidence="1 2">
    <name type="scientific">Hansschlegelia plantiphila</name>
    <dbReference type="NCBI Taxonomy" id="374655"/>
    <lineage>
        <taxon>Bacteria</taxon>
        <taxon>Pseudomonadati</taxon>
        <taxon>Pseudomonadota</taxon>
        <taxon>Alphaproteobacteria</taxon>
        <taxon>Hyphomicrobiales</taxon>
        <taxon>Methylopilaceae</taxon>
        <taxon>Hansschlegelia</taxon>
    </lineage>
</organism>
<dbReference type="SUPFAM" id="SSF56112">
    <property type="entry name" value="Protein kinase-like (PK-like)"/>
    <property type="match status" value="1"/>
</dbReference>
<accession>A0A9W6MW17</accession>
<proteinExistence type="predicted"/>
<sequence>MTTPEDAQQATVEFLKARLGPEVEVSRTHISVILLGRDTVWKLKRAVTLPYVDFTLSETRLRDCERELDLNRRTAPTLYRAVRRVTRTSDGLELDGAGELVDAVVEMARFPSDALLDRMAGRGELTPRLVTRLAGAVAALHETAPVDRAGSGAARLAAVMAGNERSLREASAFEPRAVKDYCAAAGRALDRHAALLDARARAGAVVRGHGDLHLANICLWDGEPTLFDCLEFDDELATTDRLYDLAFLLMDLWRLDLRALANLALNRYLDRIDDEDGLGALPLFMSVRAAVRAHVAALQAGSDAAKLGTARNYLALARRLLEPQPPKLVAIGGFSGSGKSTVAAALAHDVGPPPGARILASDRIRKAMFGQSPETALPAEAYWAEVTAEVYDRIAVRAQAVLKTGHGVVAEATFSSEAERLQIEAAAGEAAAAFQGVWLDVDERRLRERVLRRRGDVSDADVAVLDRQLERGAGTVDWRRVDATGDAAAIAAGIRADG</sequence>